<proteinExistence type="inferred from homology"/>
<evidence type="ECO:0000256" key="10">
    <source>
        <dbReference type="ARBA" id="ARBA00022845"/>
    </source>
</evidence>
<dbReference type="InterPro" id="IPR002372">
    <property type="entry name" value="PQQ_rpt_dom"/>
</dbReference>
<keyword evidence="6 16" id="KW-0547">Nucleotide-binding</keyword>
<evidence type="ECO:0000313" key="21">
    <source>
        <dbReference type="Proteomes" id="UP000230750"/>
    </source>
</evidence>
<dbReference type="SUPFAM" id="SSF56112">
    <property type="entry name" value="Protein kinase-like (PK-like)"/>
    <property type="match status" value="1"/>
</dbReference>
<gene>
    <name evidence="20" type="ORF">BSL78_02956</name>
</gene>
<evidence type="ECO:0000256" key="12">
    <source>
        <dbReference type="ARBA" id="ARBA00023180"/>
    </source>
</evidence>
<keyword evidence="20" id="KW-0648">Protein biosynthesis</keyword>
<feature type="chain" id="PRO_5013728605" description="non-specific serine/threonine protein kinase" evidence="18">
    <location>
        <begin position="29"/>
        <end position="1076"/>
    </location>
</feature>
<keyword evidence="12" id="KW-0325">Glycoprotein</keyword>
<feature type="binding site" evidence="16">
    <location>
        <position position="618"/>
    </location>
    <ligand>
        <name>ATP</name>
        <dbReference type="ChEBI" id="CHEBI:30616"/>
    </ligand>
</feature>
<keyword evidence="4" id="KW-0597">Phosphoprotein</keyword>
<evidence type="ECO:0000259" key="19">
    <source>
        <dbReference type="PROSITE" id="PS50011"/>
    </source>
</evidence>
<dbReference type="GO" id="GO:0003743">
    <property type="term" value="F:translation initiation factor activity"/>
    <property type="evidence" value="ECO:0007669"/>
    <property type="project" value="UniProtKB-KW"/>
</dbReference>
<evidence type="ECO:0000256" key="7">
    <source>
        <dbReference type="ARBA" id="ARBA00022777"/>
    </source>
</evidence>
<evidence type="ECO:0000256" key="16">
    <source>
        <dbReference type="PROSITE-ProRule" id="PRU10141"/>
    </source>
</evidence>
<keyword evidence="20" id="KW-0396">Initiation factor</keyword>
<sequence length="1076" mass="121625">MGHLLDAVVRISFYIVLLTFTVPQGTTAVNLKARGESNENNLGNRGVPGNVNTNDRPKSLPDLLVLELENRFVRRNRKICLHQWLHTGVLAYKEKGTNNTIILKRLQLSFYINVQRPLVVVSSMNGAVTALDLHGSGSKLWDLDAGTGPLLSSSLSSQNFLDGEKKILPALDGDIFTWDGTRLESCPFSTDSLISSSFKLSDNVMVVGSKSTRTYGINANTGKLVYSCSPEECTNIGPQPSASDDVIVTKFQQHVVRALDQRTGDEKWNYSVGQHDVKYLVGYETNADEFCRGRDEMLWDESTELRISMEYNMVFGVKETNHREILWSHEFSSDIANVWTIIDGTVKELDILSLDIDPSLSQEQNLIPYADPIMPSFIGRFQDQLYVRPSRTQSQYADESTTSSPVELIADESGYGLVPRIRWRPYLSSADSRTPILAHSGKQQSDDDNLGFIGPIEKPGDAARWSQYPFDAGYSLPFLLNKCPKTDLFESHRSKRRKPLVDNESMQSNEKGINIFLGLSVWNWWREMIISSVIMAVGWQLLYQFVLKAACEVPVDSAQSEVVFAEEAMRVEVVPETNKGFTSRYLSDFNHQECLGKGGFGIVFQAQNRVDESSYAIKRISLPHREEAREKVLREARALARLEHFGIVRYFQSWIEEPPPGWQEEYDQVFMGADSSLNEPISTFTTSATFNKDSQLLRDKRRFLRQTSNDSSAHLFGGGDDGDSPALGDHGEDEESGSFCVDFKSGPTAAKCTLETLKPFDIDCLSISESNDSVNVPFQRYSKVDETSDSLDIVFEDSGCSAKSQTNSSKPDIEPHVSSEPFQVTDITHRSRRRNKSSDADQSAISEPQPETDPVVRSKIYLYIQMQLCQKETLKDWLNQNTKLRDRNKLLHIFQQILGAVNYVHQCGMIHRDLKPSNIFFSMDGSVKVGDFGLVTAMDTELKAELQTEQYRGNTRHTSQVGTQLYMSPEQVKGHSYDHKVDIFSLGLILFELVYPFSTQMERVSVLSEVKRNQKFPSTFFEEMLTEKEFVQWLLSPDPASRPNTDEIMESSCFKAMYRDFNPPVERMRSRYSSSL</sequence>
<comment type="similarity">
    <text evidence="14">Belongs to the protein kinase superfamily. Ser/Thr protein kinase family. GCN2 subfamily.</text>
</comment>
<dbReference type="PROSITE" id="PS00107">
    <property type="entry name" value="PROTEIN_KINASE_ATP"/>
    <property type="match status" value="1"/>
</dbReference>
<reference evidence="20 21" key="1">
    <citation type="journal article" date="2017" name="PLoS Biol.">
        <title>The sea cucumber genome provides insights into morphological evolution and visceral regeneration.</title>
        <authorList>
            <person name="Zhang X."/>
            <person name="Sun L."/>
            <person name="Yuan J."/>
            <person name="Sun Y."/>
            <person name="Gao Y."/>
            <person name="Zhang L."/>
            <person name="Li S."/>
            <person name="Dai H."/>
            <person name="Hamel J.F."/>
            <person name="Liu C."/>
            <person name="Yu Y."/>
            <person name="Liu S."/>
            <person name="Lin W."/>
            <person name="Guo K."/>
            <person name="Jin S."/>
            <person name="Xu P."/>
            <person name="Storey K.B."/>
            <person name="Huan P."/>
            <person name="Zhang T."/>
            <person name="Zhou Y."/>
            <person name="Zhang J."/>
            <person name="Lin C."/>
            <person name="Li X."/>
            <person name="Xing L."/>
            <person name="Huo D."/>
            <person name="Sun M."/>
            <person name="Wang L."/>
            <person name="Mercier A."/>
            <person name="Li F."/>
            <person name="Yang H."/>
            <person name="Xiang J."/>
        </authorList>
    </citation>
    <scope>NUCLEOTIDE SEQUENCE [LARGE SCALE GENOMIC DNA]</scope>
    <source>
        <strain evidence="20">Shaxun</strain>
        <tissue evidence="20">Muscle</tissue>
    </source>
</reference>
<evidence type="ECO:0000256" key="17">
    <source>
        <dbReference type="SAM" id="MobiDB-lite"/>
    </source>
</evidence>
<dbReference type="SMART" id="SM00564">
    <property type="entry name" value="PQQ"/>
    <property type="match status" value="3"/>
</dbReference>
<evidence type="ECO:0000256" key="1">
    <source>
        <dbReference type="ARBA" id="ARBA00004115"/>
    </source>
</evidence>
<dbReference type="Gene3D" id="3.30.200.20">
    <property type="entry name" value="Phosphorylase Kinase, domain 1"/>
    <property type="match status" value="1"/>
</dbReference>
<feature type="region of interest" description="Disordered" evidence="17">
    <location>
        <begin position="36"/>
        <end position="55"/>
    </location>
</feature>
<evidence type="ECO:0000256" key="2">
    <source>
        <dbReference type="ARBA" id="ARBA00012513"/>
    </source>
</evidence>
<dbReference type="EC" id="2.7.11.1" evidence="2"/>
<keyword evidence="21" id="KW-1185">Reference proteome</keyword>
<dbReference type="Pfam" id="PF00069">
    <property type="entry name" value="Pkinase"/>
    <property type="match status" value="2"/>
</dbReference>
<accession>A0A2G8LIU5</accession>
<dbReference type="Gene3D" id="1.10.510.10">
    <property type="entry name" value="Transferase(Phosphotransferase) domain 1"/>
    <property type="match status" value="1"/>
</dbReference>
<dbReference type="GO" id="GO:0004694">
    <property type="term" value="F:eukaryotic translation initiation factor 2alpha kinase activity"/>
    <property type="evidence" value="ECO:0007669"/>
    <property type="project" value="TreeGrafter"/>
</dbReference>
<keyword evidence="8" id="KW-0256">Endoplasmic reticulum</keyword>
<dbReference type="InterPro" id="IPR011047">
    <property type="entry name" value="Quinoprotein_ADH-like_sf"/>
</dbReference>
<evidence type="ECO:0000256" key="14">
    <source>
        <dbReference type="ARBA" id="ARBA00037982"/>
    </source>
</evidence>
<dbReference type="InterPro" id="IPR015943">
    <property type="entry name" value="WD40/YVTN_repeat-like_dom_sf"/>
</dbReference>
<comment type="subcellular location">
    <subcellularLocation>
        <location evidence="1">Endoplasmic reticulum membrane</location>
        <topology evidence="1">Single-pass type I membrane protein</topology>
    </subcellularLocation>
</comment>
<evidence type="ECO:0000256" key="5">
    <source>
        <dbReference type="ARBA" id="ARBA00022679"/>
    </source>
</evidence>
<evidence type="ECO:0000256" key="11">
    <source>
        <dbReference type="ARBA" id="ARBA00023016"/>
    </source>
</evidence>
<keyword evidence="11" id="KW-0346">Stress response</keyword>
<keyword evidence="18" id="KW-0732">Signal</keyword>
<dbReference type="PANTHER" id="PTHR11042:SF91">
    <property type="entry name" value="EUKARYOTIC TRANSLATION INITIATION FACTOR 2-ALPHA KINASE"/>
    <property type="match status" value="1"/>
</dbReference>
<dbReference type="InterPro" id="IPR000719">
    <property type="entry name" value="Prot_kinase_dom"/>
</dbReference>
<dbReference type="PROSITE" id="PS50011">
    <property type="entry name" value="PROTEIN_KINASE_DOM"/>
    <property type="match status" value="1"/>
</dbReference>
<dbReference type="STRING" id="307972.A0A2G8LIU5"/>
<keyword evidence="7 20" id="KW-0418">Kinase</keyword>
<dbReference type="PROSITE" id="PS00108">
    <property type="entry name" value="PROTEIN_KINASE_ST"/>
    <property type="match status" value="1"/>
</dbReference>
<evidence type="ECO:0000256" key="15">
    <source>
        <dbReference type="ARBA" id="ARBA00041500"/>
    </source>
</evidence>
<keyword evidence="9 16" id="KW-0067">ATP-binding</keyword>
<evidence type="ECO:0000256" key="8">
    <source>
        <dbReference type="ARBA" id="ARBA00022824"/>
    </source>
</evidence>
<feature type="region of interest" description="Disordered" evidence="17">
    <location>
        <begin position="710"/>
        <end position="736"/>
    </location>
</feature>
<keyword evidence="5" id="KW-0808">Transferase</keyword>
<organism evidence="20 21">
    <name type="scientific">Stichopus japonicus</name>
    <name type="common">Sea cucumber</name>
    <dbReference type="NCBI Taxonomy" id="307972"/>
    <lineage>
        <taxon>Eukaryota</taxon>
        <taxon>Metazoa</taxon>
        <taxon>Echinodermata</taxon>
        <taxon>Eleutherozoa</taxon>
        <taxon>Echinozoa</taxon>
        <taxon>Holothuroidea</taxon>
        <taxon>Aspidochirotacea</taxon>
        <taxon>Aspidochirotida</taxon>
        <taxon>Stichopodidae</taxon>
        <taxon>Apostichopus</taxon>
    </lineage>
</organism>
<dbReference type="GO" id="GO:0005634">
    <property type="term" value="C:nucleus"/>
    <property type="evidence" value="ECO:0007669"/>
    <property type="project" value="TreeGrafter"/>
</dbReference>
<keyword evidence="10" id="KW-0810">Translation regulation</keyword>
<dbReference type="GO" id="GO:0005789">
    <property type="term" value="C:endoplasmic reticulum membrane"/>
    <property type="evidence" value="ECO:0007669"/>
    <property type="project" value="UniProtKB-SubCell"/>
</dbReference>
<evidence type="ECO:0000256" key="13">
    <source>
        <dbReference type="ARBA" id="ARBA00023230"/>
    </source>
</evidence>
<comment type="caution">
    <text evidence="20">The sequence shown here is derived from an EMBL/GenBank/DDBJ whole genome shotgun (WGS) entry which is preliminary data.</text>
</comment>
<dbReference type="PANTHER" id="PTHR11042">
    <property type="entry name" value="EUKARYOTIC TRANSLATION INITIATION FACTOR 2-ALPHA KINASE EIF2-ALPHA KINASE -RELATED"/>
    <property type="match status" value="1"/>
</dbReference>
<dbReference type="AlphaFoldDB" id="A0A2G8LIU5"/>
<dbReference type="InterPro" id="IPR011009">
    <property type="entry name" value="Kinase-like_dom_sf"/>
</dbReference>
<evidence type="ECO:0000256" key="3">
    <source>
        <dbReference type="ARBA" id="ARBA00022527"/>
    </source>
</evidence>
<dbReference type="InterPro" id="IPR050339">
    <property type="entry name" value="CC_SR_Kinase"/>
</dbReference>
<dbReference type="GO" id="GO:0006986">
    <property type="term" value="P:response to unfolded protein"/>
    <property type="evidence" value="ECO:0007669"/>
    <property type="project" value="UniProtKB-KW"/>
</dbReference>
<dbReference type="Pfam" id="PF13360">
    <property type="entry name" value="PQQ_2"/>
    <property type="match status" value="1"/>
</dbReference>
<evidence type="ECO:0000256" key="9">
    <source>
        <dbReference type="ARBA" id="ARBA00022840"/>
    </source>
</evidence>
<dbReference type="InterPro" id="IPR017441">
    <property type="entry name" value="Protein_kinase_ATP_BS"/>
</dbReference>
<dbReference type="SMART" id="SM00220">
    <property type="entry name" value="S_TKc"/>
    <property type="match status" value="1"/>
</dbReference>
<feature type="region of interest" description="Disordered" evidence="17">
    <location>
        <begin position="802"/>
        <end position="852"/>
    </location>
</feature>
<dbReference type="GO" id="GO:0034976">
    <property type="term" value="P:response to endoplasmic reticulum stress"/>
    <property type="evidence" value="ECO:0007669"/>
    <property type="project" value="UniProtKB-ARBA"/>
</dbReference>
<dbReference type="InterPro" id="IPR018391">
    <property type="entry name" value="PQQ_b-propeller_rpt"/>
</dbReference>
<protein>
    <recommendedName>
        <fullName evidence="2">non-specific serine/threonine protein kinase</fullName>
        <ecNumber evidence="2">2.7.11.1</ecNumber>
    </recommendedName>
    <alternativeName>
        <fullName evidence="15">PRKR-like endoplasmic reticulum kinase</fullName>
    </alternativeName>
</protein>
<dbReference type="Gene3D" id="2.130.10.10">
    <property type="entry name" value="YVTN repeat-like/Quinoprotein amine dehydrogenase"/>
    <property type="match status" value="1"/>
</dbReference>
<dbReference type="InterPro" id="IPR008271">
    <property type="entry name" value="Ser/Thr_kinase_AS"/>
</dbReference>
<dbReference type="SUPFAM" id="SSF50998">
    <property type="entry name" value="Quinoprotein alcohol dehydrogenase-like"/>
    <property type="match status" value="1"/>
</dbReference>
<dbReference type="FunFam" id="1.10.510.10:FF:000251">
    <property type="entry name" value="eukaryotic translation initiation factor 2-alpha kinase 3"/>
    <property type="match status" value="1"/>
</dbReference>
<keyword evidence="13" id="KW-0834">Unfolded protein response</keyword>
<feature type="domain" description="Protein kinase" evidence="19">
    <location>
        <begin position="589"/>
        <end position="1054"/>
    </location>
</feature>
<dbReference type="GO" id="GO:0005524">
    <property type="term" value="F:ATP binding"/>
    <property type="evidence" value="ECO:0007669"/>
    <property type="project" value="UniProtKB-UniRule"/>
</dbReference>
<name>A0A2G8LIU5_STIJA</name>
<dbReference type="OrthoDB" id="341578at2759"/>
<evidence type="ECO:0000256" key="6">
    <source>
        <dbReference type="ARBA" id="ARBA00022741"/>
    </source>
</evidence>
<dbReference type="Proteomes" id="UP000230750">
    <property type="component" value="Unassembled WGS sequence"/>
</dbReference>
<evidence type="ECO:0000256" key="4">
    <source>
        <dbReference type="ARBA" id="ARBA00022553"/>
    </source>
</evidence>
<evidence type="ECO:0000256" key="18">
    <source>
        <dbReference type="SAM" id="SignalP"/>
    </source>
</evidence>
<keyword evidence="3" id="KW-0723">Serine/threonine-protein kinase</keyword>
<feature type="signal peptide" evidence="18">
    <location>
        <begin position="1"/>
        <end position="28"/>
    </location>
</feature>
<evidence type="ECO:0000313" key="20">
    <source>
        <dbReference type="EMBL" id="PIK60142.1"/>
    </source>
</evidence>
<dbReference type="EMBL" id="MRZV01000065">
    <property type="protein sequence ID" value="PIK60142.1"/>
    <property type="molecule type" value="Genomic_DNA"/>
</dbReference>